<dbReference type="PRINTS" id="PR00080">
    <property type="entry name" value="SDRFAMILY"/>
</dbReference>
<dbReference type="CDD" id="cd05374">
    <property type="entry name" value="17beta-HSD-like_SDR_c"/>
    <property type="match status" value="1"/>
</dbReference>
<keyword evidence="2 4" id="KW-0560">Oxidoreductase</keyword>
<dbReference type="InterPro" id="IPR002347">
    <property type="entry name" value="SDR_fam"/>
</dbReference>
<dbReference type="EMBL" id="LMCB01000011">
    <property type="protein sequence ID" value="KZL20123.1"/>
    <property type="molecule type" value="Genomic_DNA"/>
</dbReference>
<comment type="similarity">
    <text evidence="1 3">Belongs to the short-chain dehydrogenases/reductases (SDR) family.</text>
</comment>
<dbReference type="STRING" id="989403.SAMN05421798_102227"/>
<dbReference type="RefSeq" id="WP_068004702.1">
    <property type="nucleotide sequence ID" value="NZ_FOFM01000002.1"/>
</dbReference>
<dbReference type="PRINTS" id="PR00081">
    <property type="entry name" value="GDHRDH"/>
</dbReference>
<dbReference type="PANTHER" id="PTHR44169:SF6">
    <property type="entry name" value="NADPH-DEPENDENT 1-ACYLDIHYDROXYACETONE PHOSPHATE REDUCTASE"/>
    <property type="match status" value="1"/>
</dbReference>
<dbReference type="NCBIfam" id="NF004649">
    <property type="entry name" value="PRK05993.1"/>
    <property type="match status" value="1"/>
</dbReference>
<evidence type="ECO:0000256" key="3">
    <source>
        <dbReference type="RuleBase" id="RU000363"/>
    </source>
</evidence>
<evidence type="ECO:0000256" key="2">
    <source>
        <dbReference type="ARBA" id="ARBA00023002"/>
    </source>
</evidence>
<dbReference type="Gene3D" id="3.40.50.720">
    <property type="entry name" value="NAD(P)-binding Rossmann-like Domain"/>
    <property type="match status" value="1"/>
</dbReference>
<protein>
    <submittedName>
        <fullName evidence="4">Putative oxidoreductase SadH</fullName>
        <ecNumber evidence="4">1.-.-.-</ecNumber>
    </submittedName>
</protein>
<reference evidence="4 5" key="1">
    <citation type="journal article" date="2016" name="Front. Microbiol.">
        <title>Comparative Genomic Analysis Reveals a Diverse Repertoire of Genes Involved in Prokaryote-Eukaryote Interactions within the Pseudovibrio Genus.</title>
        <authorList>
            <person name="Romano S."/>
            <person name="Fernandez-Guerra A."/>
            <person name="Reen F.J."/>
            <person name="Glockner F.O."/>
            <person name="Crowley S.P."/>
            <person name="O'Sullivan O."/>
            <person name="Cotter P.D."/>
            <person name="Adams C."/>
            <person name="Dobson A.D."/>
            <person name="O'Gara F."/>
        </authorList>
    </citation>
    <scope>NUCLEOTIDE SEQUENCE [LARGE SCALE GENOMIC DNA]</scope>
    <source>
        <strain evidence="4 5">Ad2</strain>
    </source>
</reference>
<dbReference type="PATRIC" id="fig|989403.3.peg.1710"/>
<dbReference type="InterPro" id="IPR020904">
    <property type="entry name" value="Sc_DH/Rdtase_CS"/>
</dbReference>
<name>A0A165ZPL0_9HYPH</name>
<dbReference type="SUPFAM" id="SSF51735">
    <property type="entry name" value="NAD(P)-binding Rossmann-fold domains"/>
    <property type="match status" value="1"/>
</dbReference>
<evidence type="ECO:0000313" key="4">
    <source>
        <dbReference type="EMBL" id="KZL20123.1"/>
    </source>
</evidence>
<dbReference type="OrthoDB" id="9793825at2"/>
<dbReference type="Pfam" id="PF00106">
    <property type="entry name" value="adh_short"/>
    <property type="match status" value="1"/>
</dbReference>
<gene>
    <name evidence="4" type="primary">sadH</name>
    <name evidence="4" type="ORF">PsAD2_01610</name>
</gene>
<evidence type="ECO:0000313" key="5">
    <source>
        <dbReference type="Proteomes" id="UP000076577"/>
    </source>
</evidence>
<dbReference type="GO" id="GO:0016491">
    <property type="term" value="F:oxidoreductase activity"/>
    <property type="evidence" value="ECO:0007669"/>
    <property type="project" value="UniProtKB-KW"/>
</dbReference>
<keyword evidence="5" id="KW-1185">Reference proteome</keyword>
<dbReference type="PANTHER" id="PTHR44169">
    <property type="entry name" value="NADPH-DEPENDENT 1-ACYLDIHYDROXYACETONE PHOSPHATE REDUCTASE"/>
    <property type="match status" value="1"/>
</dbReference>
<proteinExistence type="inferred from homology"/>
<accession>A0A165ZPL0</accession>
<dbReference type="PROSITE" id="PS00061">
    <property type="entry name" value="ADH_SHORT"/>
    <property type="match status" value="1"/>
</dbReference>
<organism evidence="4 5">
    <name type="scientific">Pseudovibrio axinellae</name>
    <dbReference type="NCBI Taxonomy" id="989403"/>
    <lineage>
        <taxon>Bacteria</taxon>
        <taxon>Pseudomonadati</taxon>
        <taxon>Pseudomonadota</taxon>
        <taxon>Alphaproteobacteria</taxon>
        <taxon>Hyphomicrobiales</taxon>
        <taxon>Stappiaceae</taxon>
        <taxon>Pseudovibrio</taxon>
    </lineage>
</organism>
<dbReference type="EC" id="1.-.-.-" evidence="4"/>
<dbReference type="InterPro" id="IPR036291">
    <property type="entry name" value="NAD(P)-bd_dom_sf"/>
</dbReference>
<sequence>MTDKRSILITGCSTGIGYSAAHILKDRGWQVFPTCRKPEDVERLCNEGFTAFHLDYCASESIHAAVESVLTLTNGRLDALYNNGAYGLPGAIEDLPVDALRRQFEANFFGWHELTQRVIPTMRKQGHGRIVQCSSVLGLVAMDYRGAYNATKFALEGYTDTLRLELHGSGIQVSLIEPGPIQSQFSKTAVKMFYEEIGEPAKNASHFRESYNRRLAMLAKGGTTKFKLPPDAVVNKLIHAIEAPKAKARYYVTVPTYIMGTLRRILPTSMVDMILRRAANSEE</sequence>
<evidence type="ECO:0000256" key="1">
    <source>
        <dbReference type="ARBA" id="ARBA00006484"/>
    </source>
</evidence>
<comment type="caution">
    <text evidence="4">The sequence shown here is derived from an EMBL/GenBank/DDBJ whole genome shotgun (WGS) entry which is preliminary data.</text>
</comment>
<dbReference type="Proteomes" id="UP000076577">
    <property type="component" value="Unassembled WGS sequence"/>
</dbReference>
<dbReference type="AlphaFoldDB" id="A0A165ZPL0"/>